<reference evidence="3" key="4">
    <citation type="submission" date="2024-05" db="EMBL/GenBank/DDBJ databases">
        <authorList>
            <person name="Sun Q."/>
            <person name="Zhou Y."/>
        </authorList>
    </citation>
    <scope>NUCLEOTIDE SEQUENCE</scope>
    <source>
        <strain evidence="3">CGMCC 1.18437</strain>
    </source>
</reference>
<evidence type="ECO:0000313" key="3">
    <source>
        <dbReference type="EMBL" id="GHF31562.1"/>
    </source>
</evidence>
<dbReference type="RefSeq" id="WP_184109345.1">
    <property type="nucleotide sequence ID" value="NZ_BNAJ01000001.1"/>
</dbReference>
<keyword evidence="6" id="KW-1185">Reference proteome</keyword>
<dbReference type="Gene3D" id="3.40.33.10">
    <property type="entry name" value="CAP"/>
    <property type="match status" value="1"/>
</dbReference>
<evidence type="ECO:0000256" key="1">
    <source>
        <dbReference type="SAM" id="SignalP"/>
    </source>
</evidence>
<dbReference type="CDD" id="cd05379">
    <property type="entry name" value="CAP_bacterial"/>
    <property type="match status" value="1"/>
</dbReference>
<reference evidence="3" key="1">
    <citation type="journal article" date="2014" name="Int. J. Syst. Evol. Microbiol.">
        <title>Complete genome of a new Firmicutes species belonging to the dominant human colonic microbiota ('Ruminococcus bicirculans') reveals two chromosomes and a selective capacity to utilize plant glucans.</title>
        <authorList>
            <consortium name="NISC Comparative Sequencing Program"/>
            <person name="Wegmann U."/>
            <person name="Louis P."/>
            <person name="Goesmann A."/>
            <person name="Henrissat B."/>
            <person name="Duncan S.H."/>
            <person name="Flint H.J."/>
        </authorList>
    </citation>
    <scope>NUCLEOTIDE SEQUENCE</scope>
    <source>
        <strain evidence="3">CGMCC 1.18437</strain>
    </source>
</reference>
<name>A0A7W8KCB1_9DEIO</name>
<dbReference type="Pfam" id="PF00188">
    <property type="entry name" value="CAP"/>
    <property type="match status" value="1"/>
</dbReference>
<protein>
    <submittedName>
        <fullName evidence="4">Uncharacterized protein YkwD</fullName>
    </submittedName>
</protein>
<dbReference type="InterPro" id="IPR035940">
    <property type="entry name" value="CAP_sf"/>
</dbReference>
<evidence type="ECO:0000259" key="2">
    <source>
        <dbReference type="Pfam" id="PF00188"/>
    </source>
</evidence>
<feature type="signal peptide" evidence="1">
    <location>
        <begin position="1"/>
        <end position="23"/>
    </location>
</feature>
<dbReference type="PANTHER" id="PTHR31157">
    <property type="entry name" value="SCP DOMAIN-CONTAINING PROTEIN"/>
    <property type="match status" value="1"/>
</dbReference>
<keyword evidence="1" id="KW-0732">Signal</keyword>
<dbReference type="AlphaFoldDB" id="A0A7W8KCB1"/>
<dbReference type="InterPro" id="IPR014044">
    <property type="entry name" value="CAP_dom"/>
</dbReference>
<organism evidence="4 5">
    <name type="scientific">Deinococcus metalli</name>
    <dbReference type="NCBI Taxonomy" id="1141878"/>
    <lineage>
        <taxon>Bacteria</taxon>
        <taxon>Thermotogati</taxon>
        <taxon>Deinococcota</taxon>
        <taxon>Deinococci</taxon>
        <taxon>Deinococcales</taxon>
        <taxon>Deinococcaceae</taxon>
        <taxon>Deinococcus</taxon>
    </lineage>
</organism>
<reference evidence="4 5" key="3">
    <citation type="submission" date="2020-08" db="EMBL/GenBank/DDBJ databases">
        <title>Genomic Encyclopedia of Type Strains, Phase IV (KMG-IV): sequencing the most valuable type-strain genomes for metagenomic binning, comparative biology and taxonomic classification.</title>
        <authorList>
            <person name="Goeker M."/>
        </authorList>
    </citation>
    <scope>NUCLEOTIDE SEQUENCE [LARGE SCALE GENOMIC DNA]</scope>
    <source>
        <strain evidence="4 5">DSM 27521</strain>
    </source>
</reference>
<evidence type="ECO:0000313" key="6">
    <source>
        <dbReference type="Proteomes" id="UP000619376"/>
    </source>
</evidence>
<dbReference type="EMBL" id="JACHFK010000001">
    <property type="protein sequence ID" value="MBB5375103.1"/>
    <property type="molecule type" value="Genomic_DNA"/>
</dbReference>
<gene>
    <name evidence="3" type="ORF">GCM10017781_04950</name>
    <name evidence="4" type="ORF">HNQ07_000547</name>
</gene>
<comment type="caution">
    <text evidence="4">The sequence shown here is derived from an EMBL/GenBank/DDBJ whole genome shotgun (WGS) entry which is preliminary data.</text>
</comment>
<dbReference type="PANTHER" id="PTHR31157:SF1">
    <property type="entry name" value="SCP DOMAIN-CONTAINING PROTEIN"/>
    <property type="match status" value="1"/>
</dbReference>
<evidence type="ECO:0000313" key="5">
    <source>
        <dbReference type="Proteomes" id="UP000539473"/>
    </source>
</evidence>
<accession>A0A7W8KCB1</accession>
<dbReference type="SUPFAM" id="SSF55797">
    <property type="entry name" value="PR-1-like"/>
    <property type="match status" value="1"/>
</dbReference>
<feature type="domain" description="SCP" evidence="2">
    <location>
        <begin position="168"/>
        <end position="292"/>
    </location>
</feature>
<dbReference type="Proteomes" id="UP000539473">
    <property type="component" value="Unassembled WGS sequence"/>
</dbReference>
<evidence type="ECO:0000313" key="4">
    <source>
        <dbReference type="EMBL" id="MBB5375103.1"/>
    </source>
</evidence>
<feature type="chain" id="PRO_5031546910" evidence="1">
    <location>
        <begin position="24"/>
        <end position="295"/>
    </location>
</feature>
<dbReference type="EMBL" id="BNAJ01000001">
    <property type="protein sequence ID" value="GHF31562.1"/>
    <property type="molecule type" value="Genomic_DNA"/>
</dbReference>
<reference evidence="6" key="2">
    <citation type="journal article" date="2019" name="Int. J. Syst. Evol. Microbiol.">
        <title>The Global Catalogue of Microorganisms (GCM) 10K type strain sequencing project: providing services to taxonomists for standard genome sequencing and annotation.</title>
        <authorList>
            <consortium name="The Broad Institute Genomics Platform"/>
            <consortium name="The Broad Institute Genome Sequencing Center for Infectious Disease"/>
            <person name="Wu L."/>
            <person name="Ma J."/>
        </authorList>
    </citation>
    <scope>NUCLEOTIDE SEQUENCE [LARGE SCALE GENOMIC DNA]</scope>
    <source>
        <strain evidence="6">CGMCC 1.18437</strain>
    </source>
</reference>
<dbReference type="Proteomes" id="UP000619376">
    <property type="component" value="Unassembled WGS sequence"/>
</dbReference>
<sequence length="295" mass="31609">MFRCAPVLSVLAALLGLCSAAHAQLPDVTTQALAALPWPLAANEPVTDALTFALVVQQDFQACGQDARPDPRLNDLAGRMLRGFKIDRAAFTAAGLPVKAAGMVLVPKLTSWEKVRDSLANQCGNRVGYPRYGVAVDGTRAALVYARPAELDLSARATWNAAMLSGLNEARRQGQRCGDTLYPGVGPLTADATLAQAATQQVTELPQYNYRGHVNPVTGSTPPTRAQAAGWPDAEVAETLAYDALTPDEAVRALLDSPPHCRIIMDARWRRVGVDENNGLPGTVFTTYWAQVYGR</sequence>
<proteinExistence type="predicted"/>